<dbReference type="AlphaFoldDB" id="A0A387BFE3"/>
<evidence type="ECO:0000313" key="5">
    <source>
        <dbReference type="EMBL" id="AYG02725.1"/>
    </source>
</evidence>
<dbReference type="SUPFAM" id="SSF111369">
    <property type="entry name" value="HlyD-like secretion proteins"/>
    <property type="match status" value="1"/>
</dbReference>
<dbReference type="GO" id="GO:1990281">
    <property type="term" value="C:efflux pump complex"/>
    <property type="evidence" value="ECO:0007669"/>
    <property type="project" value="TreeGrafter"/>
</dbReference>
<dbReference type="OrthoDB" id="5141338at2"/>
<gene>
    <name evidence="5" type="ORF">D7I44_03775</name>
</gene>
<protein>
    <submittedName>
        <fullName evidence="5">Biotin/lipoyl-binding protein</fullName>
    </submittedName>
</protein>
<dbReference type="InterPro" id="IPR058625">
    <property type="entry name" value="MdtA-like_BSH"/>
</dbReference>
<dbReference type="PANTHER" id="PTHR30469">
    <property type="entry name" value="MULTIDRUG RESISTANCE PROTEIN MDTA"/>
    <property type="match status" value="1"/>
</dbReference>
<keyword evidence="6" id="KW-1185">Reference proteome</keyword>
<organism evidence="5 6">
    <name type="scientific">Gryllotalpicola protaetiae</name>
    <dbReference type="NCBI Taxonomy" id="2419771"/>
    <lineage>
        <taxon>Bacteria</taxon>
        <taxon>Bacillati</taxon>
        <taxon>Actinomycetota</taxon>
        <taxon>Actinomycetes</taxon>
        <taxon>Micrococcales</taxon>
        <taxon>Microbacteriaceae</taxon>
        <taxon>Gryllotalpicola</taxon>
    </lineage>
</organism>
<evidence type="ECO:0000259" key="3">
    <source>
        <dbReference type="Pfam" id="PF25917"/>
    </source>
</evidence>
<dbReference type="GO" id="GO:0015562">
    <property type="term" value="F:efflux transmembrane transporter activity"/>
    <property type="evidence" value="ECO:0007669"/>
    <property type="project" value="TreeGrafter"/>
</dbReference>
<proteinExistence type="predicted"/>
<dbReference type="EMBL" id="CP032624">
    <property type="protein sequence ID" value="AYG02725.1"/>
    <property type="molecule type" value="Genomic_DNA"/>
</dbReference>
<dbReference type="PANTHER" id="PTHR30469:SF36">
    <property type="entry name" value="BLL3903 PROTEIN"/>
    <property type="match status" value="1"/>
</dbReference>
<dbReference type="Gene3D" id="2.40.50.100">
    <property type="match status" value="1"/>
</dbReference>
<feature type="compositionally biased region" description="Low complexity" evidence="1">
    <location>
        <begin position="190"/>
        <end position="238"/>
    </location>
</feature>
<feature type="domain" description="YknX-like C-terminal permuted SH3-like" evidence="4">
    <location>
        <begin position="328"/>
        <end position="387"/>
    </location>
</feature>
<dbReference type="KEGG" id="gry:D7I44_03775"/>
<feature type="region of interest" description="Disordered" evidence="1">
    <location>
        <begin position="189"/>
        <end position="239"/>
    </location>
</feature>
<feature type="domain" description="Multidrug resistance protein MdtA-like barrel-sandwich hybrid" evidence="3">
    <location>
        <begin position="79"/>
        <end position="193"/>
    </location>
</feature>
<evidence type="ECO:0000256" key="2">
    <source>
        <dbReference type="SAM" id="Phobius"/>
    </source>
</evidence>
<dbReference type="Gene3D" id="2.40.30.170">
    <property type="match status" value="1"/>
</dbReference>
<dbReference type="Gene3D" id="2.40.420.20">
    <property type="match status" value="1"/>
</dbReference>
<feature type="region of interest" description="Disordered" evidence="1">
    <location>
        <begin position="389"/>
        <end position="470"/>
    </location>
</feature>
<sequence length="470" mass="45111">MSDMMALLTRPRTWIITAVVVVVVAGAAVWWFGFAHKTDADAAPATSTTLTVSTQTLQQSVSGTGTLSPTVDQQVSFAASGTVTAVSVQAGQTVKAGDTLGTVTTTQADADLASAQATLASDQAKLASDQASSTGSAADTAQISADQAAVSVAQASVTSAQNEVNGTTLTAPVAGLVTAVNVAVGDSVTGSSASSSGSGSSASGSGSSGSGSSRSGSSSTGTGSTSGSSSSSSSSSGAFEITGTDSWTTEISVAAAQVKNLKTGDQVTLSTTENPSFFGTVSSIGLLPSTSSGAATYPVDVQVTGTPQSLYDGVSVTANVIYKKVTDAIAVPSLAVTQSNGKSTVTKVVDGKNVQQTVTTGIQQGQYVQITDGLKAGDKIVLKIARRTTGGTGTTGTGGTRGGTGGTGFGGGTGFPGGFGGTGGSGFGGTGGTGFGGRGFGGTGGGTGTGTTGSFQRGGGSGSDTGAGNR</sequence>
<evidence type="ECO:0000256" key="1">
    <source>
        <dbReference type="SAM" id="MobiDB-lite"/>
    </source>
</evidence>
<dbReference type="InterPro" id="IPR058637">
    <property type="entry name" value="YknX-like_C"/>
</dbReference>
<name>A0A387BFE3_9MICO</name>
<keyword evidence="2" id="KW-0812">Transmembrane</keyword>
<dbReference type="Gene3D" id="1.10.287.470">
    <property type="entry name" value="Helix hairpin bin"/>
    <property type="match status" value="1"/>
</dbReference>
<evidence type="ECO:0000313" key="6">
    <source>
        <dbReference type="Proteomes" id="UP000275069"/>
    </source>
</evidence>
<feature type="compositionally biased region" description="Gly residues" evidence="1">
    <location>
        <begin position="390"/>
        <end position="470"/>
    </location>
</feature>
<evidence type="ECO:0000259" key="4">
    <source>
        <dbReference type="Pfam" id="PF25989"/>
    </source>
</evidence>
<accession>A0A387BFE3</accession>
<keyword evidence="2" id="KW-0472">Membrane</keyword>
<feature type="transmembrane region" description="Helical" evidence="2">
    <location>
        <begin position="12"/>
        <end position="32"/>
    </location>
</feature>
<dbReference type="Pfam" id="PF25917">
    <property type="entry name" value="BSH_RND"/>
    <property type="match status" value="1"/>
</dbReference>
<keyword evidence="2" id="KW-1133">Transmembrane helix</keyword>
<dbReference type="Proteomes" id="UP000275069">
    <property type="component" value="Chromosome"/>
</dbReference>
<dbReference type="Pfam" id="PF25989">
    <property type="entry name" value="YknX_C"/>
    <property type="match status" value="1"/>
</dbReference>
<reference evidence="5 6" key="1">
    <citation type="submission" date="2018-09" db="EMBL/GenBank/DDBJ databases">
        <title>Genome sequencing of strain 2DFW10M-5.</title>
        <authorList>
            <person name="Heo J."/>
            <person name="Kim S.-J."/>
            <person name="Kwon S.-W."/>
        </authorList>
    </citation>
    <scope>NUCLEOTIDE SEQUENCE [LARGE SCALE GENOMIC DNA]</scope>
    <source>
        <strain evidence="5 6">2DFW10M-5</strain>
    </source>
</reference>